<evidence type="ECO:0000313" key="1">
    <source>
        <dbReference type="EMBL" id="CEK77814.1"/>
    </source>
</evidence>
<protein>
    <submittedName>
        <fullName evidence="1">Uncharacterized protein</fullName>
    </submittedName>
</protein>
<dbReference type="EMBL" id="HACG01030950">
    <property type="protein sequence ID" value="CEK77815.1"/>
    <property type="molecule type" value="Transcribed_RNA"/>
</dbReference>
<organism evidence="1">
    <name type="scientific">Arion vulgaris</name>
    <dbReference type="NCBI Taxonomy" id="1028688"/>
    <lineage>
        <taxon>Eukaryota</taxon>
        <taxon>Metazoa</taxon>
        <taxon>Spiralia</taxon>
        <taxon>Lophotrochozoa</taxon>
        <taxon>Mollusca</taxon>
        <taxon>Gastropoda</taxon>
        <taxon>Heterobranchia</taxon>
        <taxon>Euthyneura</taxon>
        <taxon>Panpulmonata</taxon>
        <taxon>Eupulmonata</taxon>
        <taxon>Stylommatophora</taxon>
        <taxon>Helicina</taxon>
        <taxon>Arionoidea</taxon>
        <taxon>Arionidae</taxon>
        <taxon>Arion</taxon>
    </lineage>
</organism>
<proteinExistence type="predicted"/>
<evidence type="ECO:0000313" key="2">
    <source>
        <dbReference type="EMBL" id="CEK77815.1"/>
    </source>
</evidence>
<name>A0A0B7A9Y7_9EUPU</name>
<dbReference type="EMBL" id="HACG01030949">
    <property type="protein sequence ID" value="CEK77814.1"/>
    <property type="molecule type" value="Transcribed_RNA"/>
</dbReference>
<dbReference type="AlphaFoldDB" id="A0A0B7A9Y7"/>
<sequence length="55" mass="6148">MSVTNFNIKSNDCKVEAKDEYIWTDIWQGPLRGQGVSGDNQCAMVTLNMATLHIC</sequence>
<gene>
    <name evidence="1" type="primary">ORF106791</name>
    <name evidence="2" type="synonym">ORF106793</name>
</gene>
<reference evidence="1" key="1">
    <citation type="submission" date="2014-12" db="EMBL/GenBank/DDBJ databases">
        <title>Insight into the proteome of Arion vulgaris.</title>
        <authorList>
            <person name="Aradska J."/>
            <person name="Bulat T."/>
            <person name="Smidak R."/>
            <person name="Sarate P."/>
            <person name="Gangsoo J."/>
            <person name="Sialana F."/>
            <person name="Bilban M."/>
            <person name="Lubec G."/>
        </authorList>
    </citation>
    <scope>NUCLEOTIDE SEQUENCE</scope>
    <source>
        <tissue evidence="1">Skin</tissue>
    </source>
</reference>
<accession>A0A0B7A9Y7</accession>